<keyword evidence="1 2" id="KW-0472">Membrane</keyword>
<name>A0A549T4T7_9HYPH</name>
<comment type="similarity">
    <text evidence="1">Belongs to the HemJ family.</text>
</comment>
<keyword evidence="2" id="KW-0812">Transmembrane</keyword>
<comment type="pathway">
    <text evidence="1">Porphyrin-containing compound metabolism; protoporphyrin-IX biosynthesis; protoporphyrin-IX from protoporphyrinogen-IX: step 1/1.</text>
</comment>
<dbReference type="UniPathway" id="UPA00251">
    <property type="reaction ID" value="UER00324"/>
</dbReference>
<comment type="cofactor">
    <cofactor evidence="1">
        <name>heme b</name>
        <dbReference type="ChEBI" id="CHEBI:60344"/>
    </cofactor>
    <text evidence="1">Binds 1 heme b (iron(II)-protoporphyrin IX) group per subunit.</text>
</comment>
<dbReference type="EC" id="1.3.99.-" evidence="1"/>
<dbReference type="AlphaFoldDB" id="A0A549T4T7"/>
<dbReference type="EMBL" id="VJMG01000048">
    <property type="protein sequence ID" value="TRL36874.1"/>
    <property type="molecule type" value="Genomic_DNA"/>
</dbReference>
<organism evidence="3 4">
    <name type="scientific">Rhizobium straminoryzae</name>
    <dbReference type="NCBI Taxonomy" id="1387186"/>
    <lineage>
        <taxon>Bacteria</taxon>
        <taxon>Pseudomonadati</taxon>
        <taxon>Pseudomonadota</taxon>
        <taxon>Alphaproteobacteria</taxon>
        <taxon>Hyphomicrobiales</taxon>
        <taxon>Rhizobiaceae</taxon>
        <taxon>Rhizobium/Agrobacterium group</taxon>
        <taxon>Rhizobium</taxon>
    </lineage>
</organism>
<dbReference type="Pfam" id="PF03653">
    <property type="entry name" value="UPF0093"/>
    <property type="match status" value="1"/>
</dbReference>
<dbReference type="Proteomes" id="UP000316801">
    <property type="component" value="Unassembled WGS sequence"/>
</dbReference>
<dbReference type="GO" id="GO:0006782">
    <property type="term" value="P:protoporphyrinogen IX biosynthetic process"/>
    <property type="evidence" value="ECO:0007669"/>
    <property type="project" value="UniProtKB-UniRule"/>
</dbReference>
<keyword evidence="1" id="KW-0408">Iron</keyword>
<keyword evidence="2" id="KW-1133">Transmembrane helix</keyword>
<feature type="transmembrane region" description="Helical" evidence="2">
    <location>
        <begin position="49"/>
        <end position="70"/>
    </location>
</feature>
<reference evidence="3 4" key="1">
    <citation type="submission" date="2019-07" db="EMBL/GenBank/DDBJ databases">
        <title>Ln-dependent methylotrophs.</title>
        <authorList>
            <person name="Tani A."/>
        </authorList>
    </citation>
    <scope>NUCLEOTIDE SEQUENCE [LARGE SCALE GENOMIC DNA]</scope>
    <source>
        <strain evidence="3 4">SM12</strain>
    </source>
</reference>
<evidence type="ECO:0000313" key="4">
    <source>
        <dbReference type="Proteomes" id="UP000316801"/>
    </source>
</evidence>
<keyword evidence="1" id="KW-0349">Heme</keyword>
<accession>A0A549T4T7</accession>
<proteinExistence type="inferred from homology"/>
<dbReference type="InterPro" id="IPR005265">
    <property type="entry name" value="HemJ-like"/>
</dbReference>
<keyword evidence="1" id="KW-1003">Cell membrane</keyword>
<comment type="caution">
    <text evidence="3">The sequence shown here is derived from an EMBL/GenBank/DDBJ whole genome shotgun (WGS) entry which is preliminary data.</text>
</comment>
<comment type="function">
    <text evidence="1">Catalyzes the oxidation of protoporphyrinogen IX to protoporphyrin IX.</text>
</comment>
<feature type="transmembrane region" description="Helical" evidence="2">
    <location>
        <begin position="110"/>
        <end position="131"/>
    </location>
</feature>
<dbReference type="PIRSF" id="PIRSF004638">
    <property type="entry name" value="UCP004638"/>
    <property type="match status" value="1"/>
</dbReference>
<dbReference type="GO" id="GO:0005886">
    <property type="term" value="C:plasma membrane"/>
    <property type="evidence" value="ECO:0007669"/>
    <property type="project" value="UniProtKB-UniRule"/>
</dbReference>
<gene>
    <name evidence="3" type="ORF">FNA46_17040</name>
</gene>
<keyword evidence="1" id="KW-0479">Metal-binding</keyword>
<comment type="catalytic activity">
    <reaction evidence="1">
        <text>protoporphyrinogen IX + 3 A = protoporphyrin IX + 3 AH2</text>
        <dbReference type="Rhea" id="RHEA:62000"/>
        <dbReference type="ChEBI" id="CHEBI:13193"/>
        <dbReference type="ChEBI" id="CHEBI:17499"/>
        <dbReference type="ChEBI" id="CHEBI:57306"/>
        <dbReference type="ChEBI" id="CHEBI:57307"/>
    </reaction>
</comment>
<sequence>MLYFIIKGLHVASDIIWVGGMLINAFVIAMVPPPIRGGVITALRRYDRLVTTTALAGVWLFGLILAFGYIGFSGGWLHLKLLIVGMLSALHGMQSAWLRRMEANPLLDPPAFVSKGMPIVLVSTVVVVLLAEVKPF</sequence>
<evidence type="ECO:0000256" key="2">
    <source>
        <dbReference type="SAM" id="Phobius"/>
    </source>
</evidence>
<dbReference type="GO" id="GO:0070818">
    <property type="term" value="F:protoporphyrinogen oxidase activity"/>
    <property type="evidence" value="ECO:0007669"/>
    <property type="project" value="UniProtKB-UniRule"/>
</dbReference>
<evidence type="ECO:0000256" key="1">
    <source>
        <dbReference type="PIRNR" id="PIRNR004638"/>
    </source>
</evidence>
<evidence type="ECO:0000313" key="3">
    <source>
        <dbReference type="EMBL" id="TRL36874.1"/>
    </source>
</evidence>
<keyword evidence="4" id="KW-1185">Reference proteome</keyword>
<dbReference type="RefSeq" id="WP_143126413.1">
    <property type="nucleotide sequence ID" value="NZ_VJMG01000048.1"/>
</dbReference>
<feature type="transmembrane region" description="Helical" evidence="2">
    <location>
        <begin position="76"/>
        <end position="98"/>
    </location>
</feature>
<protein>
    <recommendedName>
        <fullName evidence="1">Protoporphyrinogen IX oxidase</fullName>
        <ecNumber evidence="1">1.3.99.-</ecNumber>
    </recommendedName>
</protein>
<feature type="transmembrane region" description="Helical" evidence="2">
    <location>
        <begin position="15"/>
        <end position="37"/>
    </location>
</feature>
<dbReference type="GO" id="GO:0046872">
    <property type="term" value="F:metal ion binding"/>
    <property type="evidence" value="ECO:0007669"/>
    <property type="project" value="UniProtKB-UniRule"/>
</dbReference>